<organism evidence="5 6">
    <name type="scientific">Polistes dominula</name>
    <name type="common">European paper wasp</name>
    <name type="synonym">Vespa dominula</name>
    <dbReference type="NCBI Taxonomy" id="743375"/>
    <lineage>
        <taxon>Eukaryota</taxon>
        <taxon>Metazoa</taxon>
        <taxon>Ecdysozoa</taxon>
        <taxon>Arthropoda</taxon>
        <taxon>Hexapoda</taxon>
        <taxon>Insecta</taxon>
        <taxon>Pterygota</taxon>
        <taxon>Neoptera</taxon>
        <taxon>Endopterygota</taxon>
        <taxon>Hymenoptera</taxon>
        <taxon>Apocrita</taxon>
        <taxon>Aculeata</taxon>
        <taxon>Vespoidea</taxon>
        <taxon>Vespidae</taxon>
        <taxon>Polistinae</taxon>
        <taxon>Polistini</taxon>
        <taxon>Polistes</taxon>
    </lineage>
</organism>
<keyword evidence="1" id="KW-0433">Leucine-rich repeat</keyword>
<dbReference type="RefSeq" id="XP_015174910.1">
    <property type="nucleotide sequence ID" value="XM_015319424.1"/>
</dbReference>
<dbReference type="InterPro" id="IPR001611">
    <property type="entry name" value="Leu-rich_rpt"/>
</dbReference>
<accession>A0ABM1I3X3</accession>
<dbReference type="InterPro" id="IPR003591">
    <property type="entry name" value="Leu-rich_rpt_typical-subtyp"/>
</dbReference>
<feature type="coiled-coil region" evidence="4">
    <location>
        <begin position="296"/>
        <end position="323"/>
    </location>
</feature>
<dbReference type="SUPFAM" id="SSF52058">
    <property type="entry name" value="L domain-like"/>
    <property type="match status" value="1"/>
</dbReference>
<evidence type="ECO:0000313" key="5">
    <source>
        <dbReference type="Proteomes" id="UP000694924"/>
    </source>
</evidence>
<dbReference type="SMART" id="SM00369">
    <property type="entry name" value="LRR_TYP"/>
    <property type="match status" value="3"/>
</dbReference>
<reference evidence="6" key="1">
    <citation type="submission" date="2025-08" db="UniProtKB">
        <authorList>
            <consortium name="RefSeq"/>
        </authorList>
    </citation>
    <scope>IDENTIFICATION</scope>
    <source>
        <tissue evidence="6">Whole body</tissue>
    </source>
</reference>
<dbReference type="Pfam" id="PF13855">
    <property type="entry name" value="LRR_8"/>
    <property type="match status" value="1"/>
</dbReference>
<gene>
    <name evidence="6" type="primary">LOC107065578</name>
</gene>
<dbReference type="Gene3D" id="3.80.10.10">
    <property type="entry name" value="Ribonuclease Inhibitor"/>
    <property type="match status" value="1"/>
</dbReference>
<dbReference type="PANTHER" id="PTHR24369">
    <property type="entry name" value="ANTIGEN BSP, PUTATIVE-RELATED"/>
    <property type="match status" value="1"/>
</dbReference>
<dbReference type="Proteomes" id="UP000694924">
    <property type="component" value="Unplaced"/>
</dbReference>
<proteinExistence type="predicted"/>
<dbReference type="PANTHER" id="PTHR24369:SF210">
    <property type="entry name" value="CHAOPTIN-RELATED"/>
    <property type="match status" value="1"/>
</dbReference>
<protein>
    <submittedName>
        <fullName evidence="6">Toll-like receptor 8</fullName>
    </submittedName>
</protein>
<dbReference type="InterPro" id="IPR050541">
    <property type="entry name" value="LRR_TM_domain-containing"/>
</dbReference>
<name>A0ABM1I3X3_POLDO</name>
<evidence type="ECO:0000256" key="1">
    <source>
        <dbReference type="ARBA" id="ARBA00022614"/>
    </source>
</evidence>
<evidence type="ECO:0000256" key="3">
    <source>
        <dbReference type="ARBA" id="ARBA00022737"/>
    </source>
</evidence>
<dbReference type="GeneID" id="107065578"/>
<dbReference type="PROSITE" id="PS51450">
    <property type="entry name" value="LRR"/>
    <property type="match status" value="1"/>
</dbReference>
<keyword evidence="4" id="KW-0175">Coiled coil</keyword>
<evidence type="ECO:0000256" key="4">
    <source>
        <dbReference type="SAM" id="Coils"/>
    </source>
</evidence>
<evidence type="ECO:0000256" key="2">
    <source>
        <dbReference type="ARBA" id="ARBA00022729"/>
    </source>
</evidence>
<keyword evidence="3" id="KW-0677">Repeat</keyword>
<keyword evidence="5" id="KW-1185">Reference proteome</keyword>
<dbReference type="PRINTS" id="PR00019">
    <property type="entry name" value="LEURICHRPT"/>
</dbReference>
<keyword evidence="2" id="KW-0732">Signal</keyword>
<evidence type="ECO:0000313" key="6">
    <source>
        <dbReference type="RefSeq" id="XP_015174910.1"/>
    </source>
</evidence>
<dbReference type="InterPro" id="IPR032675">
    <property type="entry name" value="LRR_dom_sf"/>
</dbReference>
<sequence>MYRTNTFIFTYGFGISRHEVFFHSRIKIVGINKEEIISWTSSLLLKATMKGSLFYLVAVLATIFFDTSSAEVCNERQDKPRFYTCQGVTNLAQLDSLPDSVVGLRLEKSTISRIPADAFSRFAASLIELRITGCSLESIEAHAFRRLDKLETLDLSNNRIQAIEASWVRGLFNLKELIVLRNRIARIEPEFYELLPKLETLDVAYNELVECITKDNFKKLKNLKLVLIASNPWSYRCRSDMTYAFKTNHVNFIKDWSIGDLLIEECLAHEQGADSDDVILKHCVDRKSFESITPILPDLEKKVLELSNKVEELRNEVNNIRKRS</sequence>